<gene>
    <name evidence="1" type="ORF">MCOR_37202</name>
</gene>
<keyword evidence="2" id="KW-1185">Reference proteome</keyword>
<organism evidence="1 2">
    <name type="scientific">Mytilus coruscus</name>
    <name type="common">Sea mussel</name>
    <dbReference type="NCBI Taxonomy" id="42192"/>
    <lineage>
        <taxon>Eukaryota</taxon>
        <taxon>Metazoa</taxon>
        <taxon>Spiralia</taxon>
        <taxon>Lophotrochozoa</taxon>
        <taxon>Mollusca</taxon>
        <taxon>Bivalvia</taxon>
        <taxon>Autobranchia</taxon>
        <taxon>Pteriomorphia</taxon>
        <taxon>Mytilida</taxon>
        <taxon>Mytiloidea</taxon>
        <taxon>Mytilidae</taxon>
        <taxon>Mytilinae</taxon>
        <taxon>Mytilus</taxon>
    </lineage>
</organism>
<name>A0A6J8D3K5_MYTCO</name>
<dbReference type="EMBL" id="CACVKT020006737">
    <property type="protein sequence ID" value="CAC5403298.1"/>
    <property type="molecule type" value="Genomic_DNA"/>
</dbReference>
<dbReference type="AlphaFoldDB" id="A0A6J8D3K5"/>
<accession>A0A6J8D3K5</accession>
<reference evidence="1 2" key="1">
    <citation type="submission" date="2020-06" db="EMBL/GenBank/DDBJ databases">
        <authorList>
            <person name="Li R."/>
            <person name="Bekaert M."/>
        </authorList>
    </citation>
    <scope>NUCLEOTIDE SEQUENCE [LARGE SCALE GENOMIC DNA]</scope>
    <source>
        <strain evidence="2">wild</strain>
    </source>
</reference>
<sequence length="156" mass="17496">MVYQGNDSQQGTQQNPLNSQVETVGQVTAPVKIDKLIIGNTSEIKDTMTMNYMYVDDEFGIFNQDLSLNLLFKESEEVQNSAPCEVSGSAKPSNEIEENISIDRIRAATITVPLVNNEVKVEPVIGPRVGVTLVRKNCQYNTSQCRDSHCWRGRKW</sequence>
<evidence type="ECO:0000313" key="1">
    <source>
        <dbReference type="EMBL" id="CAC5403298.1"/>
    </source>
</evidence>
<dbReference type="Proteomes" id="UP000507470">
    <property type="component" value="Unassembled WGS sequence"/>
</dbReference>
<proteinExistence type="predicted"/>
<protein>
    <submittedName>
        <fullName evidence="1">Uncharacterized protein</fullName>
    </submittedName>
</protein>
<evidence type="ECO:0000313" key="2">
    <source>
        <dbReference type="Proteomes" id="UP000507470"/>
    </source>
</evidence>